<dbReference type="Pfam" id="PF09979">
    <property type="entry name" value="DUF2213"/>
    <property type="match status" value="1"/>
</dbReference>
<reference evidence="2" key="1">
    <citation type="submission" date="2022-09" db="EMBL/GenBank/DDBJ databases">
        <title>Intensive care unit water sources are persistently colonized with multi-drug resistant bacteria and are the site of extensive horizontal gene transfer of antibiotic resistance genes.</title>
        <authorList>
            <person name="Diorio-Toth L."/>
        </authorList>
    </citation>
    <scope>NUCLEOTIDE SEQUENCE</scope>
    <source>
        <strain evidence="2">GD03936</strain>
    </source>
</reference>
<proteinExistence type="predicted"/>
<accession>A0AA42PXH1</accession>
<keyword evidence="2" id="KW-0378">Hydrolase</keyword>
<gene>
    <name evidence="2" type="ORF">N5C39_22715</name>
</gene>
<dbReference type="EMBL" id="JAOCAP010000020">
    <property type="protein sequence ID" value="MDH1321185.1"/>
    <property type="molecule type" value="Genomic_DNA"/>
</dbReference>
<dbReference type="GO" id="GO:0016787">
    <property type="term" value="F:hydrolase activity"/>
    <property type="evidence" value="ECO:0007669"/>
    <property type="project" value="UniProtKB-KW"/>
</dbReference>
<protein>
    <submittedName>
        <fullName evidence="2">NUDIX hydrolase</fullName>
    </submittedName>
</protein>
<evidence type="ECO:0000313" key="2">
    <source>
        <dbReference type="EMBL" id="MDH1321185.1"/>
    </source>
</evidence>
<dbReference type="RefSeq" id="WP_280030348.1">
    <property type="nucleotide sequence ID" value="NZ_JAOCAP010000020.1"/>
</dbReference>
<sequence>MNLTELELAQRIRDGTAPSPMKFSNMWLVNLRITGTGLAYRTGLKEHVWRDPNIYLNDAFLQRCNGLPVIANHPDDAVLTEQDFTARIVGSVMLPYIRGDEVWAVCRIYIRDIVDQISKGGVSTSPAVVFNNASGNVEVMDGDTNFLIEGVPYLVDHIALVTEDHGSLGVWDKDKIPAGVEVSNKGDIDMDEKMLESLIAKVVGDAVGGINQGLERVTARMDSLENGIKARADADAAKEKEEKEKADQEEQKKADAAAEEQKKADEAEAQRKAEEKAKADEAEEEQRKADQAKADEEKAKAEEEEKAKTDSDMTEARVKADSAYVACGKQAPTPFSGEKPLDYRKRVLMGMQKHSEKHKDVNIRAIADSATLSVLEEAIYSEARKSIENEMNNTLGQLHQRVRMDEAGRRITEYQGDPNVWLAAFKTPGRRLVKINTPGSINNHG</sequence>
<evidence type="ECO:0000313" key="3">
    <source>
        <dbReference type="Proteomes" id="UP001158416"/>
    </source>
</evidence>
<evidence type="ECO:0000256" key="1">
    <source>
        <dbReference type="SAM" id="MobiDB-lite"/>
    </source>
</evidence>
<dbReference type="Proteomes" id="UP001158416">
    <property type="component" value="Unassembled WGS sequence"/>
</dbReference>
<dbReference type="InterPro" id="IPR016913">
    <property type="entry name" value="UCP029215"/>
</dbReference>
<comment type="caution">
    <text evidence="2">The sequence shown here is derived from an EMBL/GenBank/DDBJ whole genome shotgun (WGS) entry which is preliminary data.</text>
</comment>
<dbReference type="AlphaFoldDB" id="A0AA42PXH1"/>
<organism evidence="2 3">
    <name type="scientific">Enterobacter bugandensis</name>
    <dbReference type="NCBI Taxonomy" id="881260"/>
    <lineage>
        <taxon>Bacteria</taxon>
        <taxon>Pseudomonadati</taxon>
        <taxon>Pseudomonadota</taxon>
        <taxon>Gammaproteobacteria</taxon>
        <taxon>Enterobacterales</taxon>
        <taxon>Enterobacteriaceae</taxon>
        <taxon>Enterobacter</taxon>
    </lineage>
</organism>
<name>A0AA42PXH1_9ENTR</name>
<feature type="region of interest" description="Disordered" evidence="1">
    <location>
        <begin position="231"/>
        <end position="315"/>
    </location>
</feature>